<reference evidence="2 3" key="1">
    <citation type="submission" date="2019-03" db="EMBL/GenBank/DDBJ databases">
        <title>Genome Sequencing and Assembly of Various Microbes Isolated from Partially Reclaimed Soil and Acid Mine Drainage (AMD) Site.</title>
        <authorList>
            <person name="Steinbock B."/>
            <person name="Bechtold R."/>
            <person name="Sevigny J.L."/>
            <person name="Thomas D."/>
            <person name="Cuthill L.R."/>
            <person name="Aveiro Johannsen E.J."/>
            <person name="Thomas K."/>
            <person name="Ghosh A."/>
        </authorList>
    </citation>
    <scope>NUCLEOTIDE SEQUENCE [LARGE SCALE GENOMIC DNA]</scope>
    <source>
        <strain evidence="2 3">F-B2</strain>
    </source>
</reference>
<comment type="caution">
    <text evidence="2">The sequence shown here is derived from an EMBL/GenBank/DDBJ whole genome shotgun (WGS) entry which is preliminary data.</text>
</comment>
<accession>A0A4R5YNX5</accession>
<feature type="compositionally biased region" description="Basic and acidic residues" evidence="1">
    <location>
        <begin position="43"/>
        <end position="56"/>
    </location>
</feature>
<organism evidence="2 3">
    <name type="scientific">Microbacterium oleivorans</name>
    <dbReference type="NCBI Taxonomy" id="273677"/>
    <lineage>
        <taxon>Bacteria</taxon>
        <taxon>Bacillati</taxon>
        <taxon>Actinomycetota</taxon>
        <taxon>Actinomycetes</taxon>
        <taxon>Micrococcales</taxon>
        <taxon>Microbacteriaceae</taxon>
        <taxon>Microbacterium</taxon>
    </lineage>
</organism>
<name>A0A4R5YNX5_9MICO</name>
<dbReference type="Proteomes" id="UP000295633">
    <property type="component" value="Unassembled WGS sequence"/>
</dbReference>
<proteinExistence type="predicted"/>
<feature type="region of interest" description="Disordered" evidence="1">
    <location>
        <begin position="1"/>
        <end position="57"/>
    </location>
</feature>
<evidence type="ECO:0000313" key="3">
    <source>
        <dbReference type="Proteomes" id="UP000295633"/>
    </source>
</evidence>
<sequence length="73" mass="7686">MSVPDDVSVIGLMTSSKPDLPRPHSPRFANPYPLSGSSNAELLDNREGHSVSRRSELATGLVIRGSVSTPSPG</sequence>
<gene>
    <name evidence="2" type="ORF">E2R54_02065</name>
</gene>
<protein>
    <submittedName>
        <fullName evidence="2">Uncharacterized protein</fullName>
    </submittedName>
</protein>
<evidence type="ECO:0000313" key="2">
    <source>
        <dbReference type="EMBL" id="TDL46362.1"/>
    </source>
</evidence>
<dbReference type="AlphaFoldDB" id="A0A4R5YNX5"/>
<dbReference type="EMBL" id="SMZX01000001">
    <property type="protein sequence ID" value="TDL46362.1"/>
    <property type="molecule type" value="Genomic_DNA"/>
</dbReference>
<evidence type="ECO:0000256" key="1">
    <source>
        <dbReference type="SAM" id="MobiDB-lite"/>
    </source>
</evidence>